<dbReference type="PATRIC" id="fig|693216.3.peg.4060"/>
<dbReference type="KEGG" id="ctu:Ctu_1p00680"/>
<name>C9Y5G0_CROTZ</name>
<accession>C9Y5G0</accession>
<reference evidence="2" key="2">
    <citation type="journal article" date="2011" name="J. Bacteriol.">
        <title>Complete genome sequence of Cronobacter turicensis LMG 23827, a food-borne pathogen causing deaths in neonates.</title>
        <authorList>
            <person name="Stephan R."/>
            <person name="Lehner A."/>
            <person name="Tischler P."/>
            <person name="Rattei T."/>
        </authorList>
    </citation>
    <scope>NUCLEOTIDE SEQUENCE [LARGE SCALE GENOMIC DNA]</scope>
    <source>
        <strain evidence="2">DSM 18703 / CCUG 55852 / LMG 23827 / z3032</strain>
    </source>
</reference>
<organism evidence="1 2">
    <name type="scientific">Cronobacter turicensis (strain DSM 18703 / CCUG 55852 / LMG 23827 / z3032)</name>
    <dbReference type="NCBI Taxonomy" id="693216"/>
    <lineage>
        <taxon>Bacteria</taxon>
        <taxon>Pseudomonadati</taxon>
        <taxon>Pseudomonadota</taxon>
        <taxon>Gammaproteobacteria</taxon>
        <taxon>Enterobacterales</taxon>
        <taxon>Enterobacteriaceae</taxon>
        <taxon>Cronobacter</taxon>
    </lineage>
</organism>
<evidence type="ECO:0000313" key="2">
    <source>
        <dbReference type="Proteomes" id="UP000002069"/>
    </source>
</evidence>
<proteinExistence type="predicted"/>
<keyword evidence="1" id="KW-0614">Plasmid</keyword>
<reference evidence="1 2" key="1">
    <citation type="journal article" date="2010" name="J. Bacteriol.">
        <title>Complete Genome Sequence of Cronobacter turicensis LMG 23827, a foodborne pathogen causing deaths in neonates.</title>
        <authorList>
            <person name="Stephan R."/>
            <person name="Lehner A."/>
            <person name="Tischler P."/>
            <person name="Rattei T."/>
        </authorList>
    </citation>
    <scope>NUCLEOTIDE SEQUENCE [LARGE SCALE GENOMIC DNA]</scope>
    <source>
        <strain evidence="2">DSM 18703 / CCUG 55852 / LMG 23827 / z3032</strain>
        <plasmid evidence="1 2">pCTU1</plasmid>
    </source>
</reference>
<evidence type="ECO:0000313" key="1">
    <source>
        <dbReference type="EMBL" id="CBA34605.1"/>
    </source>
</evidence>
<dbReference type="Proteomes" id="UP000002069">
    <property type="component" value="Plasmid pCTU1"/>
</dbReference>
<geneLocation type="plasmid" evidence="1 2">
    <name>pCTU1</name>
</geneLocation>
<dbReference type="HOGENOM" id="CLU_3239610_0_0_6"/>
<dbReference type="AlphaFoldDB" id="C9Y5G0"/>
<dbReference type="EMBL" id="FN543094">
    <property type="protein sequence ID" value="CBA34605.1"/>
    <property type="molecule type" value="Genomic_DNA"/>
</dbReference>
<sequence>MDDVSFLLSSVLSRRADNKRCYLLKCTFEKVALPSGELQGIIL</sequence>
<protein>
    <submittedName>
        <fullName evidence="1">Uncharacterized protein</fullName>
    </submittedName>
</protein>
<gene>
    <name evidence="1" type="ordered locus">Ctu_1p00680</name>
</gene>
<keyword evidence="2" id="KW-1185">Reference proteome</keyword>